<evidence type="ECO:0000313" key="6">
    <source>
        <dbReference type="EMBL" id="OYN91219.1"/>
    </source>
</evidence>
<keyword evidence="2" id="KW-0479">Metal-binding</keyword>
<feature type="domain" description="PIN" evidence="5">
    <location>
        <begin position="7"/>
        <end position="126"/>
    </location>
</feature>
<comment type="caution">
    <text evidence="6">The sequence shown here is derived from an EMBL/GenBank/DDBJ whole genome shotgun (WGS) entry which is preliminary data.</text>
</comment>
<dbReference type="InterPro" id="IPR002716">
    <property type="entry name" value="PIN_dom"/>
</dbReference>
<dbReference type="InterPro" id="IPR052919">
    <property type="entry name" value="TA_system_RNase"/>
</dbReference>
<keyword evidence="1" id="KW-0540">Nuclease</keyword>
<protein>
    <submittedName>
        <fullName evidence="6">PIN domain nuclease</fullName>
    </submittedName>
</protein>
<reference evidence="6 7" key="1">
    <citation type="submission" date="2017-07" db="EMBL/GenBank/DDBJ databases">
        <title>Draft whole genome sequences of clinical Proprionibacteriaceae strains.</title>
        <authorList>
            <person name="Bernier A.-M."/>
            <person name="Bernard K."/>
            <person name="Domingo M.-C."/>
        </authorList>
    </citation>
    <scope>NUCLEOTIDE SEQUENCE [LARGE SCALE GENOMIC DNA]</scope>
    <source>
        <strain evidence="6 7">NML 150081</strain>
    </source>
</reference>
<dbReference type="SUPFAM" id="SSF88723">
    <property type="entry name" value="PIN domain-like"/>
    <property type="match status" value="1"/>
</dbReference>
<dbReference type="AlphaFoldDB" id="A0A255EI63"/>
<evidence type="ECO:0000256" key="3">
    <source>
        <dbReference type="ARBA" id="ARBA00022801"/>
    </source>
</evidence>
<evidence type="ECO:0000259" key="5">
    <source>
        <dbReference type="Pfam" id="PF01850"/>
    </source>
</evidence>
<organism evidence="6 7">
    <name type="scientific">Parenemella sanctibonifatiensis</name>
    <dbReference type="NCBI Taxonomy" id="2016505"/>
    <lineage>
        <taxon>Bacteria</taxon>
        <taxon>Bacillati</taxon>
        <taxon>Actinomycetota</taxon>
        <taxon>Actinomycetes</taxon>
        <taxon>Propionibacteriales</taxon>
        <taxon>Propionibacteriaceae</taxon>
        <taxon>Parenemella</taxon>
    </lineage>
</organism>
<keyword evidence="4" id="KW-0460">Magnesium</keyword>
<dbReference type="PANTHER" id="PTHR36173:SF2">
    <property type="entry name" value="RIBONUCLEASE VAPC16"/>
    <property type="match status" value="1"/>
</dbReference>
<evidence type="ECO:0000313" key="7">
    <source>
        <dbReference type="Proteomes" id="UP000216300"/>
    </source>
</evidence>
<dbReference type="Pfam" id="PF01850">
    <property type="entry name" value="PIN"/>
    <property type="match status" value="1"/>
</dbReference>
<dbReference type="Proteomes" id="UP000216300">
    <property type="component" value="Unassembled WGS sequence"/>
</dbReference>
<dbReference type="CDD" id="cd09872">
    <property type="entry name" value="PIN_Sll0205-like"/>
    <property type="match status" value="1"/>
</dbReference>
<dbReference type="Gene3D" id="3.40.50.1010">
    <property type="entry name" value="5'-nuclease"/>
    <property type="match status" value="1"/>
</dbReference>
<sequence length="134" mass="14533">MGVRVRVLLDTHVVLWLAGDSGKVPAGVQAAVAGAEERWVSSASAMEVATKARLGKLPHGQSVIAAWSRILGAFRAEELSLSAAHMARAGGLEWAHRDPFDRMLVAQAQMEGLRLVTSDTRMLRFGDVSTLKWR</sequence>
<proteinExistence type="predicted"/>
<dbReference type="OrthoDB" id="9798990at2"/>
<dbReference type="InterPro" id="IPR041705">
    <property type="entry name" value="PIN_Sll0205"/>
</dbReference>
<keyword evidence="7" id="KW-1185">Reference proteome</keyword>
<gene>
    <name evidence="6" type="ORF">CGZ91_07135</name>
</gene>
<dbReference type="GO" id="GO:0046872">
    <property type="term" value="F:metal ion binding"/>
    <property type="evidence" value="ECO:0007669"/>
    <property type="project" value="UniProtKB-KW"/>
</dbReference>
<dbReference type="GO" id="GO:0004518">
    <property type="term" value="F:nuclease activity"/>
    <property type="evidence" value="ECO:0007669"/>
    <property type="project" value="UniProtKB-KW"/>
</dbReference>
<dbReference type="PANTHER" id="PTHR36173">
    <property type="entry name" value="RIBONUCLEASE VAPC16-RELATED"/>
    <property type="match status" value="1"/>
</dbReference>
<dbReference type="EMBL" id="NMVJ01000006">
    <property type="protein sequence ID" value="OYN91219.1"/>
    <property type="molecule type" value="Genomic_DNA"/>
</dbReference>
<name>A0A255EI63_9ACTN</name>
<evidence type="ECO:0000256" key="2">
    <source>
        <dbReference type="ARBA" id="ARBA00022723"/>
    </source>
</evidence>
<dbReference type="InterPro" id="IPR029060">
    <property type="entry name" value="PIN-like_dom_sf"/>
</dbReference>
<accession>A0A255EI63</accession>
<evidence type="ECO:0000256" key="4">
    <source>
        <dbReference type="ARBA" id="ARBA00022842"/>
    </source>
</evidence>
<evidence type="ECO:0000256" key="1">
    <source>
        <dbReference type="ARBA" id="ARBA00022722"/>
    </source>
</evidence>
<keyword evidence="3" id="KW-0378">Hydrolase</keyword>
<dbReference type="GO" id="GO:0016787">
    <property type="term" value="F:hydrolase activity"/>
    <property type="evidence" value="ECO:0007669"/>
    <property type="project" value="UniProtKB-KW"/>
</dbReference>